<dbReference type="Gene3D" id="3.40.50.720">
    <property type="entry name" value="NAD(P)-binding Rossmann-like Domain"/>
    <property type="match status" value="1"/>
</dbReference>
<dbReference type="Gene3D" id="3.90.180.10">
    <property type="entry name" value="Medium-chain alcohol dehydrogenases, catalytic domain"/>
    <property type="match status" value="1"/>
</dbReference>
<dbReference type="PANTHER" id="PTHR43677">
    <property type="entry name" value="SHORT-CHAIN DEHYDROGENASE/REDUCTASE"/>
    <property type="match status" value="1"/>
</dbReference>
<name>A0A7D9D684_PARCT</name>
<sequence>MIQIDSPGGYDKLEYKPLSVGKYTLGANVKHSNIPEEDLVTVQTCAAGVNYADVCIRWGIYESAKEYVGWPITPGFEFSGKIIAKGSNVSEFECGENVFGLTMFGGYSEVVKVPKNQVFPLPKNLDLKQAAGFPTVAITAWYAMFELARPRPGSWILVHSAAGGVGSMLVQMAKIAKCNVVGVVGASHKVKVVKETLGCDYVIDKSNEDLWSSAEKFSPNGYHAIFDANGVATLNDSYVHMAPMGRLIVYGFHTMLPRSNETGSGAIQWWQWLKIAWNYFWTPRFNPLKMTSSNKSIMAFNLSFLFGQADILAEAMQQLLSWVEDGSLTVCKVQEYPLKDAGKAHSDLESGKTVGKLVLTSEQFELQHHSEN</sequence>
<dbReference type="OrthoDB" id="203908at2759"/>
<dbReference type="GO" id="GO:0016491">
    <property type="term" value="F:oxidoreductase activity"/>
    <property type="evidence" value="ECO:0007669"/>
    <property type="project" value="InterPro"/>
</dbReference>
<dbReference type="SUPFAM" id="SSF50129">
    <property type="entry name" value="GroES-like"/>
    <property type="match status" value="1"/>
</dbReference>
<dbReference type="InterPro" id="IPR013154">
    <property type="entry name" value="ADH-like_N"/>
</dbReference>
<dbReference type="InterPro" id="IPR011032">
    <property type="entry name" value="GroES-like_sf"/>
</dbReference>
<comment type="caution">
    <text evidence="1">The sequence shown here is derived from an EMBL/GenBank/DDBJ whole genome shotgun (WGS) entry which is preliminary data.</text>
</comment>
<dbReference type="AlphaFoldDB" id="A0A7D9D684"/>
<organism evidence="1 2">
    <name type="scientific">Paramuricea clavata</name>
    <name type="common">Red gorgonian</name>
    <name type="synonym">Violescent sea-whip</name>
    <dbReference type="NCBI Taxonomy" id="317549"/>
    <lineage>
        <taxon>Eukaryota</taxon>
        <taxon>Metazoa</taxon>
        <taxon>Cnidaria</taxon>
        <taxon>Anthozoa</taxon>
        <taxon>Octocorallia</taxon>
        <taxon>Malacalcyonacea</taxon>
        <taxon>Plexauridae</taxon>
        <taxon>Paramuricea</taxon>
    </lineage>
</organism>
<dbReference type="Pfam" id="PF08240">
    <property type="entry name" value="ADH_N"/>
    <property type="match status" value="1"/>
</dbReference>
<dbReference type="GO" id="GO:0005739">
    <property type="term" value="C:mitochondrion"/>
    <property type="evidence" value="ECO:0007669"/>
    <property type="project" value="TreeGrafter"/>
</dbReference>
<dbReference type="SUPFAM" id="SSF51735">
    <property type="entry name" value="NAD(P)-binding Rossmann-fold domains"/>
    <property type="match status" value="1"/>
</dbReference>
<dbReference type="SMART" id="SM00829">
    <property type="entry name" value="PKS_ER"/>
    <property type="match status" value="1"/>
</dbReference>
<dbReference type="CDD" id="cd08275">
    <property type="entry name" value="MDR3"/>
    <property type="match status" value="1"/>
</dbReference>
<dbReference type="Pfam" id="PF13602">
    <property type="entry name" value="ADH_zinc_N_2"/>
    <property type="match status" value="1"/>
</dbReference>
<dbReference type="InterPro" id="IPR020843">
    <property type="entry name" value="ER"/>
</dbReference>
<keyword evidence="2" id="KW-1185">Reference proteome</keyword>
<accession>A0A7D9D684</accession>
<dbReference type="Proteomes" id="UP001152795">
    <property type="component" value="Unassembled WGS sequence"/>
</dbReference>
<dbReference type="InterPro" id="IPR051397">
    <property type="entry name" value="Zn-ADH-like_protein"/>
</dbReference>
<evidence type="ECO:0000313" key="1">
    <source>
        <dbReference type="EMBL" id="CAB3977151.1"/>
    </source>
</evidence>
<dbReference type="EMBL" id="CACRXK020000032">
    <property type="protein sequence ID" value="CAB3977151.1"/>
    <property type="molecule type" value="Genomic_DNA"/>
</dbReference>
<dbReference type="PANTHER" id="PTHR43677:SF4">
    <property type="entry name" value="QUINONE OXIDOREDUCTASE-LIKE PROTEIN 2"/>
    <property type="match status" value="1"/>
</dbReference>
<reference evidence="1" key="1">
    <citation type="submission" date="2020-04" db="EMBL/GenBank/DDBJ databases">
        <authorList>
            <person name="Alioto T."/>
            <person name="Alioto T."/>
            <person name="Gomez Garrido J."/>
        </authorList>
    </citation>
    <scope>NUCLEOTIDE SEQUENCE</scope>
    <source>
        <strain evidence="1">A484AB</strain>
    </source>
</reference>
<dbReference type="InterPro" id="IPR036291">
    <property type="entry name" value="NAD(P)-bd_dom_sf"/>
</dbReference>
<evidence type="ECO:0000313" key="2">
    <source>
        <dbReference type="Proteomes" id="UP001152795"/>
    </source>
</evidence>
<protein>
    <submittedName>
        <fullName evidence="1">Zinc-binding dehydrogenase</fullName>
    </submittedName>
</protein>
<proteinExistence type="predicted"/>
<gene>
    <name evidence="1" type="ORF">PACLA_8A010439</name>
</gene>